<dbReference type="CDD" id="cd07344">
    <property type="entry name" value="M48_yhfN_like"/>
    <property type="match status" value="1"/>
</dbReference>
<dbReference type="InterPro" id="IPR053136">
    <property type="entry name" value="UTP_pyrophosphatase-like"/>
</dbReference>
<protein>
    <recommendedName>
        <fullName evidence="1">YgjP-like metallopeptidase domain-containing protein</fullName>
    </recommendedName>
</protein>
<name>A0A0H4IYN1_9PROT</name>
<dbReference type="PANTHER" id="PTHR30399">
    <property type="entry name" value="UNCHARACTERIZED PROTEIN YGJP"/>
    <property type="match status" value="1"/>
</dbReference>
<dbReference type="EMBL" id="CP011002">
    <property type="protein sequence ID" value="AKO66091.1"/>
    <property type="molecule type" value="Genomic_DNA"/>
</dbReference>
<organism evidence="2 3">
    <name type="scientific">Methylophilales bacterium MBRS-H7</name>
    <dbReference type="NCBI Taxonomy" id="1623450"/>
    <lineage>
        <taxon>Bacteria</taxon>
        <taxon>Pseudomonadati</taxon>
        <taxon>Pseudomonadota</taxon>
        <taxon>Betaproteobacteria</taxon>
        <taxon>Nitrosomonadales</taxon>
        <taxon>OM43 clade</taxon>
    </lineage>
</organism>
<feature type="domain" description="YgjP-like metallopeptidase" evidence="1">
    <location>
        <begin position="36"/>
        <end position="229"/>
    </location>
</feature>
<dbReference type="AlphaFoldDB" id="A0A0H4IYN1"/>
<dbReference type="PATRIC" id="fig|1623450.3.peg.1035"/>
<reference evidence="2 3" key="1">
    <citation type="submission" date="2015-03" db="EMBL/GenBank/DDBJ databases">
        <title>Comparative analysis of the OM43 clade including a novel species from Red Sea uncovers genomic and metabolic diversity among marine methylotrophs.</title>
        <authorList>
            <person name="Jimenez-Infante F."/>
            <person name="Ngugi D.K."/>
            <person name="Vinu M."/>
            <person name="Alam I."/>
            <person name="Kamau A."/>
            <person name="Blom J."/>
            <person name="Bajic V.B."/>
            <person name="Stingl U."/>
        </authorList>
    </citation>
    <scope>NUCLEOTIDE SEQUENCE [LARGE SCALE GENOMIC DNA]</scope>
    <source>
        <strain evidence="2 3">MBRSH7</strain>
    </source>
</reference>
<proteinExistence type="predicted"/>
<dbReference type="OrthoDB" id="9811177at2"/>
<evidence type="ECO:0000313" key="3">
    <source>
        <dbReference type="Proteomes" id="UP000066549"/>
    </source>
</evidence>
<sequence length="238" mass="28140">MWKKLFTNPKPSSKEKKTTYINGELVEFTHIKKSKKNISLKIDQDGLIISTPFHTDDIYINSIIEKKFDWISKHLKHISSQTISRTNQIETILLLGEEYKVIPEHRKTQIDHEDKIIFCKTNGVSDVKKILKEFALQYFKKRIDLYDHILEIKPSSIQLTNAKTKWGSCSNNKNIRLSWRLIQTSSGIIDYVICHELAHLKHMNHSKLFWHEVERIFPEYKIYKKQLKDQALSLFTLD</sequence>
<keyword evidence="3" id="KW-1185">Reference proteome</keyword>
<dbReference type="PANTHER" id="PTHR30399:SF1">
    <property type="entry name" value="UTP PYROPHOSPHATASE"/>
    <property type="match status" value="1"/>
</dbReference>
<gene>
    <name evidence="2" type="ORF">VI33_05200</name>
</gene>
<dbReference type="Gene3D" id="3.30.2010.10">
    <property type="entry name" value="Metalloproteases ('zincins'), catalytic domain"/>
    <property type="match status" value="1"/>
</dbReference>
<accession>A0A0H4IYN1</accession>
<evidence type="ECO:0000313" key="2">
    <source>
        <dbReference type="EMBL" id="AKO66091.1"/>
    </source>
</evidence>
<dbReference type="InterPro" id="IPR002725">
    <property type="entry name" value="YgjP-like_metallopeptidase"/>
</dbReference>
<evidence type="ECO:0000259" key="1">
    <source>
        <dbReference type="Pfam" id="PF01863"/>
    </source>
</evidence>
<dbReference type="Pfam" id="PF01863">
    <property type="entry name" value="YgjP-like"/>
    <property type="match status" value="1"/>
</dbReference>
<dbReference type="Proteomes" id="UP000066549">
    <property type="component" value="Chromosome"/>
</dbReference>